<keyword evidence="7 8" id="KW-0807">Transducer</keyword>
<evidence type="ECO:0000256" key="9">
    <source>
        <dbReference type="SAM" id="MobiDB-lite"/>
    </source>
</evidence>
<comment type="subcellular location">
    <subcellularLocation>
        <location evidence="1">Membrane</location>
        <topology evidence="1">Multi-pass membrane protein</topology>
    </subcellularLocation>
</comment>
<evidence type="ECO:0000256" key="10">
    <source>
        <dbReference type="SAM" id="Phobius"/>
    </source>
</evidence>
<dbReference type="AlphaFoldDB" id="A0AAE0SIC6"/>
<evidence type="ECO:0000256" key="5">
    <source>
        <dbReference type="ARBA" id="ARBA00023136"/>
    </source>
</evidence>
<accession>A0AAE0SIC6</accession>
<dbReference type="PANTHER" id="PTHR24238:SF47">
    <property type="entry name" value="ECDYSTEROIDS_DOPAMINE RECEPTOR-RELATED"/>
    <property type="match status" value="1"/>
</dbReference>
<reference evidence="12" key="3">
    <citation type="submission" date="2023-05" db="EMBL/GenBank/DDBJ databases">
        <authorList>
            <person name="Smith C.H."/>
        </authorList>
    </citation>
    <scope>NUCLEOTIDE SEQUENCE</scope>
    <source>
        <strain evidence="12">CHS0354</strain>
        <tissue evidence="12">Mantle</tissue>
    </source>
</reference>
<feature type="domain" description="G-protein coupled receptors family 1 profile" evidence="11">
    <location>
        <begin position="2"/>
        <end position="423"/>
    </location>
</feature>
<feature type="transmembrane region" description="Helical" evidence="10">
    <location>
        <begin position="21"/>
        <end position="45"/>
    </location>
</feature>
<dbReference type="PANTHER" id="PTHR24238">
    <property type="entry name" value="G-PROTEIN COUPLED RECEPTOR"/>
    <property type="match status" value="1"/>
</dbReference>
<dbReference type="GO" id="GO:0016020">
    <property type="term" value="C:membrane"/>
    <property type="evidence" value="ECO:0007669"/>
    <property type="project" value="UniProtKB-SubCell"/>
</dbReference>
<evidence type="ECO:0000256" key="8">
    <source>
        <dbReference type="RuleBase" id="RU000688"/>
    </source>
</evidence>
<dbReference type="CDD" id="cd00637">
    <property type="entry name" value="7tm_classA_rhodopsin-like"/>
    <property type="match status" value="1"/>
</dbReference>
<dbReference type="Pfam" id="PF00001">
    <property type="entry name" value="7tm_1"/>
    <property type="match status" value="1"/>
</dbReference>
<keyword evidence="2 8" id="KW-0812">Transmembrane</keyword>
<dbReference type="EMBL" id="JAEAOA010000551">
    <property type="protein sequence ID" value="KAK3592467.1"/>
    <property type="molecule type" value="Genomic_DNA"/>
</dbReference>
<comment type="caution">
    <text evidence="12">The sequence shown here is derived from an EMBL/GenBank/DDBJ whole genome shotgun (WGS) entry which is preliminary data.</text>
</comment>
<gene>
    <name evidence="12" type="ORF">CHS0354_008276</name>
</gene>
<protein>
    <recommendedName>
        <fullName evidence="11">G-protein coupled receptors family 1 profile domain-containing protein</fullName>
    </recommendedName>
</protein>
<evidence type="ECO:0000256" key="6">
    <source>
        <dbReference type="ARBA" id="ARBA00023170"/>
    </source>
</evidence>
<name>A0AAE0SIC6_9BIVA</name>
<dbReference type="SUPFAM" id="SSF81321">
    <property type="entry name" value="Family A G protein-coupled receptor-like"/>
    <property type="match status" value="1"/>
</dbReference>
<evidence type="ECO:0000256" key="7">
    <source>
        <dbReference type="ARBA" id="ARBA00023224"/>
    </source>
</evidence>
<evidence type="ECO:0000259" key="11">
    <source>
        <dbReference type="PROSITE" id="PS50262"/>
    </source>
</evidence>
<evidence type="ECO:0000313" key="13">
    <source>
        <dbReference type="Proteomes" id="UP001195483"/>
    </source>
</evidence>
<dbReference type="GO" id="GO:0004930">
    <property type="term" value="F:G protein-coupled receptor activity"/>
    <property type="evidence" value="ECO:0007669"/>
    <property type="project" value="UniProtKB-KW"/>
</dbReference>
<feature type="transmembrane region" description="Helical" evidence="10">
    <location>
        <begin position="65"/>
        <end position="83"/>
    </location>
</feature>
<keyword evidence="5 10" id="KW-0472">Membrane</keyword>
<evidence type="ECO:0000256" key="1">
    <source>
        <dbReference type="ARBA" id="ARBA00004141"/>
    </source>
</evidence>
<comment type="similarity">
    <text evidence="8">Belongs to the G-protein coupled receptor 1 family.</text>
</comment>
<feature type="region of interest" description="Disordered" evidence="9">
    <location>
        <begin position="195"/>
        <end position="219"/>
    </location>
</feature>
<feature type="transmembrane region" description="Helical" evidence="10">
    <location>
        <begin position="156"/>
        <end position="180"/>
    </location>
</feature>
<evidence type="ECO:0000313" key="12">
    <source>
        <dbReference type="EMBL" id="KAK3592467.1"/>
    </source>
</evidence>
<feature type="transmembrane region" description="Helical" evidence="10">
    <location>
        <begin position="364"/>
        <end position="383"/>
    </location>
</feature>
<feature type="transmembrane region" description="Helical" evidence="10">
    <location>
        <begin position="403"/>
        <end position="426"/>
    </location>
</feature>
<reference evidence="12" key="1">
    <citation type="journal article" date="2021" name="Genome Biol. Evol.">
        <title>A High-Quality Reference Genome for a Parasitic Bivalve with Doubly Uniparental Inheritance (Bivalvia: Unionida).</title>
        <authorList>
            <person name="Smith C.H."/>
        </authorList>
    </citation>
    <scope>NUCLEOTIDE SEQUENCE</scope>
    <source>
        <strain evidence="12">CHS0354</strain>
    </source>
</reference>
<proteinExistence type="inferred from homology"/>
<evidence type="ECO:0000256" key="4">
    <source>
        <dbReference type="ARBA" id="ARBA00023040"/>
    </source>
</evidence>
<keyword evidence="3 10" id="KW-1133">Transmembrane helix</keyword>
<dbReference type="PROSITE" id="PS50262">
    <property type="entry name" value="G_PROTEIN_RECEP_F1_2"/>
    <property type="match status" value="1"/>
</dbReference>
<dbReference type="PRINTS" id="PR00237">
    <property type="entry name" value="GPCRRHODOPSN"/>
</dbReference>
<reference evidence="12" key="2">
    <citation type="journal article" date="2021" name="Genome Biol. Evol.">
        <title>Developing a high-quality reference genome for a parasitic bivalve with doubly uniparental inheritance (Bivalvia: Unionida).</title>
        <authorList>
            <person name="Smith C.H."/>
        </authorList>
    </citation>
    <scope>NUCLEOTIDE SEQUENCE</scope>
    <source>
        <strain evidence="12">CHS0354</strain>
        <tissue evidence="12">Mantle</tissue>
    </source>
</reference>
<dbReference type="Gene3D" id="1.20.1070.10">
    <property type="entry name" value="Rhodopsin 7-helix transmembrane proteins"/>
    <property type="match status" value="2"/>
</dbReference>
<dbReference type="Proteomes" id="UP001195483">
    <property type="component" value="Unassembled WGS sequence"/>
</dbReference>
<dbReference type="InterPro" id="IPR017452">
    <property type="entry name" value="GPCR_Rhodpsn_7TM"/>
</dbReference>
<evidence type="ECO:0000256" key="3">
    <source>
        <dbReference type="ARBA" id="ARBA00022989"/>
    </source>
</evidence>
<keyword evidence="6 8" id="KW-0675">Receptor</keyword>
<evidence type="ECO:0000256" key="2">
    <source>
        <dbReference type="ARBA" id="ARBA00022692"/>
    </source>
</evidence>
<feature type="transmembrane region" description="Helical" evidence="10">
    <location>
        <begin position="103"/>
        <end position="126"/>
    </location>
</feature>
<keyword evidence="4 8" id="KW-0297">G-protein coupled receptor</keyword>
<organism evidence="12 13">
    <name type="scientific">Potamilus streckersoni</name>
    <dbReference type="NCBI Taxonomy" id="2493646"/>
    <lineage>
        <taxon>Eukaryota</taxon>
        <taxon>Metazoa</taxon>
        <taxon>Spiralia</taxon>
        <taxon>Lophotrochozoa</taxon>
        <taxon>Mollusca</taxon>
        <taxon>Bivalvia</taxon>
        <taxon>Autobranchia</taxon>
        <taxon>Heteroconchia</taxon>
        <taxon>Palaeoheterodonta</taxon>
        <taxon>Unionida</taxon>
        <taxon>Unionoidea</taxon>
        <taxon>Unionidae</taxon>
        <taxon>Ambleminae</taxon>
        <taxon>Lampsilini</taxon>
        <taxon>Potamilus</taxon>
    </lineage>
</organism>
<dbReference type="InterPro" id="IPR000276">
    <property type="entry name" value="GPCR_Rhodpsn"/>
</dbReference>
<dbReference type="PROSITE" id="PS00237">
    <property type="entry name" value="G_PROTEIN_RECEP_F1_1"/>
    <property type="match status" value="1"/>
</dbReference>
<keyword evidence="13" id="KW-1185">Reference proteome</keyword>
<sequence>MGDFLSNTELAEERNSDVAKAVLPVTVFVALIDLTSCLTTIPGEIVTQSFWYTYPVPEICKTKSFFNIFTVCASALCLLLIAVDRYRKVCKPLGWQIKPKMAIFLSICTLVIAGIVATPVTFYWGVQHYNITNNKFIVNVTSCETDDIYKNTEYPLMYSSITEAIISIPLVVMAVLYSLIACKIRKDIDRTHTAESGTADSLEIGDSANNTTGKGAANIREAGKLNDNIDETNEGKDPYTVIPAIDGKIEDLNGFPGERLEDISPNSEQMNTEIETVIDNNDIFTSRERVDVAKQKSKYVKQKSKHIQTKSKYGEAKSKYGETERKDNSKLVPITSISFHVKISDDIRKLSSGRVNHDIKRKTLIMFILSLVFVISTILYLTLLSLIARKDNILKTLSPKEMAVYFFFFRFYFIHHVINPFVYFLLDSYFKKALIEMTQLSKKRESNPVVTNETLTHHSN</sequence>